<dbReference type="InterPro" id="IPR003675">
    <property type="entry name" value="Rce1/LyrA-like_dom"/>
</dbReference>
<feature type="domain" description="EF-hand" evidence="3">
    <location>
        <begin position="351"/>
        <end position="386"/>
    </location>
</feature>
<dbReference type="PROSITE" id="PS50222">
    <property type="entry name" value="EF_HAND_2"/>
    <property type="match status" value="2"/>
</dbReference>
<evidence type="ECO:0000313" key="4">
    <source>
        <dbReference type="EMBL" id="CAD8499252.1"/>
    </source>
</evidence>
<protein>
    <recommendedName>
        <fullName evidence="3">EF-hand domain-containing protein</fullName>
    </recommendedName>
</protein>
<dbReference type="SUPFAM" id="SSF47473">
    <property type="entry name" value="EF-hand"/>
    <property type="match status" value="1"/>
</dbReference>
<dbReference type="GO" id="GO:0080120">
    <property type="term" value="P:CAAX-box protein maturation"/>
    <property type="evidence" value="ECO:0007669"/>
    <property type="project" value="UniProtKB-ARBA"/>
</dbReference>
<dbReference type="EMBL" id="HBEP01026788">
    <property type="protein sequence ID" value="CAD8499252.1"/>
    <property type="molecule type" value="Transcribed_RNA"/>
</dbReference>
<keyword evidence="1" id="KW-0106">Calcium</keyword>
<dbReference type="Gene3D" id="1.10.238.10">
    <property type="entry name" value="EF-hand"/>
    <property type="match status" value="1"/>
</dbReference>
<evidence type="ECO:0000256" key="2">
    <source>
        <dbReference type="SAM" id="SignalP"/>
    </source>
</evidence>
<evidence type="ECO:0000256" key="1">
    <source>
        <dbReference type="ARBA" id="ARBA00022837"/>
    </source>
</evidence>
<keyword evidence="2" id="KW-0732">Signal</keyword>
<feature type="signal peptide" evidence="2">
    <location>
        <begin position="1"/>
        <end position="18"/>
    </location>
</feature>
<organism evidence="4">
    <name type="scientific">Phaeocystis antarctica</name>
    <dbReference type="NCBI Taxonomy" id="33657"/>
    <lineage>
        <taxon>Eukaryota</taxon>
        <taxon>Haptista</taxon>
        <taxon>Haptophyta</taxon>
        <taxon>Prymnesiophyceae</taxon>
        <taxon>Phaeocystales</taxon>
        <taxon>Phaeocystaceae</taxon>
        <taxon>Phaeocystis</taxon>
    </lineage>
</organism>
<evidence type="ECO:0000259" key="3">
    <source>
        <dbReference type="PROSITE" id="PS50222"/>
    </source>
</evidence>
<dbReference type="SMART" id="SM00054">
    <property type="entry name" value="EFh"/>
    <property type="match status" value="2"/>
</dbReference>
<dbReference type="Pfam" id="PF13499">
    <property type="entry name" value="EF-hand_7"/>
    <property type="match status" value="1"/>
</dbReference>
<dbReference type="InterPro" id="IPR018247">
    <property type="entry name" value="EF_Hand_1_Ca_BS"/>
</dbReference>
<reference evidence="4" key="1">
    <citation type="submission" date="2021-01" db="EMBL/GenBank/DDBJ databases">
        <authorList>
            <person name="Corre E."/>
            <person name="Pelletier E."/>
            <person name="Niang G."/>
            <person name="Scheremetjew M."/>
            <person name="Finn R."/>
            <person name="Kale V."/>
            <person name="Holt S."/>
            <person name="Cochrane G."/>
            <person name="Meng A."/>
            <person name="Brown T."/>
            <person name="Cohen L."/>
        </authorList>
    </citation>
    <scope>NUCLEOTIDE SEQUENCE</scope>
    <source>
        <strain evidence="4">CCMP1374</strain>
    </source>
</reference>
<sequence>MRSLSRWLQLACLLPASAFLAPTPLQQRPASSCLRVQRPVPPCRRSAVAPSCRRSEVAMAGPLGPAPYLDRGLTRQLIFNQVAVGYTIWGGGFGAKILAEQVHLDDPRAWIFGTIGALPILALGRTIEKSESPFFTTLNLSTNDIVERLFGQLKQPAFALGVSALLALLTGVCEEIVFRGGVLPSLANYGFMNGYAASLPEAIPFGIATSTVLFSLGHLPFLGLVQGEAGLRNFFSVDTLVLFGLQLATGGSFALLYVSTGLSTAIVAHFLYDLYTLYATHLVVTDQIAYSKSPLPPLPQQSLAAMRWRMTEGKPYVDGARRAFLMMDANRDDAISQAELRLGLASMNLKLSRKQMGTSFAIADADASGEIDFDEFLEFVGGAEDEASSTIKASLLGVRA</sequence>
<dbReference type="CDD" id="cd00051">
    <property type="entry name" value="EFh"/>
    <property type="match status" value="1"/>
</dbReference>
<dbReference type="PROSITE" id="PS00018">
    <property type="entry name" value="EF_HAND_1"/>
    <property type="match status" value="2"/>
</dbReference>
<dbReference type="GO" id="GO:0004175">
    <property type="term" value="F:endopeptidase activity"/>
    <property type="evidence" value="ECO:0007669"/>
    <property type="project" value="UniProtKB-ARBA"/>
</dbReference>
<gene>
    <name evidence="4" type="ORF">PANT1444_LOCUS15238</name>
</gene>
<dbReference type="InterPro" id="IPR011992">
    <property type="entry name" value="EF-hand-dom_pair"/>
</dbReference>
<proteinExistence type="predicted"/>
<feature type="domain" description="EF-hand" evidence="3">
    <location>
        <begin position="315"/>
        <end position="350"/>
    </location>
</feature>
<accession>A0A7S0HPT3</accession>
<name>A0A7S0HPT3_9EUKA</name>
<dbReference type="AlphaFoldDB" id="A0A7S0HPT3"/>
<dbReference type="InterPro" id="IPR002048">
    <property type="entry name" value="EF_hand_dom"/>
</dbReference>
<dbReference type="GO" id="GO:0005509">
    <property type="term" value="F:calcium ion binding"/>
    <property type="evidence" value="ECO:0007669"/>
    <property type="project" value="InterPro"/>
</dbReference>
<dbReference type="Pfam" id="PF02517">
    <property type="entry name" value="Rce1-like"/>
    <property type="match status" value="1"/>
</dbReference>
<feature type="chain" id="PRO_5030794076" description="EF-hand domain-containing protein" evidence="2">
    <location>
        <begin position="19"/>
        <end position="400"/>
    </location>
</feature>